<evidence type="ECO:0000313" key="3">
    <source>
        <dbReference type="Proteomes" id="UP000509510"/>
    </source>
</evidence>
<organism evidence="2 3">
    <name type="scientific">Talaromyces rugulosus</name>
    <name type="common">Penicillium rugulosum</name>
    <dbReference type="NCBI Taxonomy" id="121627"/>
    <lineage>
        <taxon>Eukaryota</taxon>
        <taxon>Fungi</taxon>
        <taxon>Dikarya</taxon>
        <taxon>Ascomycota</taxon>
        <taxon>Pezizomycotina</taxon>
        <taxon>Eurotiomycetes</taxon>
        <taxon>Eurotiomycetidae</taxon>
        <taxon>Eurotiales</taxon>
        <taxon>Trichocomaceae</taxon>
        <taxon>Talaromyces</taxon>
        <taxon>Talaromyces sect. Islandici</taxon>
    </lineage>
</organism>
<dbReference type="RefSeq" id="XP_035340594.1">
    <property type="nucleotide sequence ID" value="XM_035484701.1"/>
</dbReference>
<feature type="region of interest" description="Disordered" evidence="1">
    <location>
        <begin position="1"/>
        <end position="105"/>
    </location>
</feature>
<feature type="compositionally biased region" description="Basic residues" evidence="1">
    <location>
        <begin position="1"/>
        <end position="12"/>
    </location>
</feature>
<name>A0A7H8QLK8_TALRU</name>
<dbReference type="AlphaFoldDB" id="A0A7H8QLK8"/>
<accession>A0A7H8QLK8</accession>
<gene>
    <name evidence="2" type="ORF">TRUGW13939_01501</name>
</gene>
<dbReference type="EMBL" id="CP055898">
    <property type="protein sequence ID" value="QKX54415.1"/>
    <property type="molecule type" value="Genomic_DNA"/>
</dbReference>
<keyword evidence="3" id="KW-1185">Reference proteome</keyword>
<protein>
    <submittedName>
        <fullName evidence="2">Uncharacterized protein</fullName>
    </submittedName>
</protein>
<feature type="compositionally biased region" description="Polar residues" evidence="1">
    <location>
        <begin position="38"/>
        <end position="47"/>
    </location>
</feature>
<sequence>MRPHRPAPSRRKFILERDHAANTQTPAFRRPPRYIVSGNYTPSATEESPTRRAGGISPETRVTGKRPAFVLPRSPSPPNLDHANPGSPPFSPTSTHSLGRRGRPKSAAAAVAGYVPGGMAEQVRNWILEMGMKREQQPHGLTDPGRYSFTARVESCRNGYLASSGPVITVHATQIPIETNERNPISRPGLQKNLLLLGQPTYSRRDMQRDSSMSQTSLTNGDVIGIHSSLTWEIELDDDKPNAEVERKVIASSQSPLSEDGDDDVMDTESSVRGLKKWQVAAEWDLLTKS</sequence>
<evidence type="ECO:0000256" key="1">
    <source>
        <dbReference type="SAM" id="MobiDB-lite"/>
    </source>
</evidence>
<evidence type="ECO:0000313" key="2">
    <source>
        <dbReference type="EMBL" id="QKX54415.1"/>
    </source>
</evidence>
<dbReference type="KEGG" id="trg:TRUGW13939_01501"/>
<dbReference type="GeneID" id="55989012"/>
<feature type="region of interest" description="Disordered" evidence="1">
    <location>
        <begin position="250"/>
        <end position="272"/>
    </location>
</feature>
<dbReference type="OrthoDB" id="4226637at2759"/>
<proteinExistence type="predicted"/>
<dbReference type="Proteomes" id="UP000509510">
    <property type="component" value="Chromosome I"/>
</dbReference>
<reference evidence="3" key="1">
    <citation type="submission" date="2020-06" db="EMBL/GenBank/DDBJ databases">
        <title>A chromosome-scale genome assembly of Talaromyces rugulosus W13939.</title>
        <authorList>
            <person name="Wang B."/>
            <person name="Guo L."/>
            <person name="Ye K."/>
            <person name="Wang L."/>
        </authorList>
    </citation>
    <scope>NUCLEOTIDE SEQUENCE [LARGE SCALE GENOMIC DNA]</scope>
    <source>
        <strain evidence="3">W13939</strain>
    </source>
</reference>